<dbReference type="InterPro" id="IPR003374">
    <property type="entry name" value="ApbE-like_sf"/>
</dbReference>
<accession>F0T6E8</accession>
<dbReference type="InterPro" id="IPR007183">
    <property type="entry name" value="UPF0280"/>
</dbReference>
<protein>
    <recommendedName>
        <fullName evidence="1">UPF0280 protein Metbo_2369</fullName>
    </recommendedName>
</protein>
<dbReference type="EMBL" id="CP002551">
    <property type="protein sequence ID" value="ADZ10582.1"/>
    <property type="molecule type" value="Genomic_DNA"/>
</dbReference>
<reference evidence="2 3" key="2">
    <citation type="journal article" date="2014" name="Int. J. Syst. Evol. Microbiol.">
        <title>Methanobacterium paludis sp. nov. and a novel strain of Methanobacterium lacus isolated from northern peatlands.</title>
        <authorList>
            <person name="Cadillo-Quiroz H."/>
            <person name="Brauer S.L."/>
            <person name="Goodson N."/>
            <person name="Yavitt J.B."/>
            <person name="Zinder S.H."/>
        </authorList>
    </citation>
    <scope>NUCLEOTIDE SEQUENCE [LARGE SCALE GENOMIC DNA]</scope>
    <source>
        <strain evidence="2 3">AL-21</strain>
    </source>
</reference>
<keyword evidence="3" id="KW-1185">Reference proteome</keyword>
<dbReference type="HOGENOM" id="CLU_074757_0_0_2"/>
<dbReference type="InterPro" id="IPR037456">
    <property type="entry name" value="MA1715-like"/>
</dbReference>
<dbReference type="PIRSF" id="PIRSF006421">
    <property type="entry name" value="UCP006421"/>
    <property type="match status" value="1"/>
</dbReference>
<comment type="similarity">
    <text evidence="1">Belongs to the UPF0280 family.</text>
</comment>
<evidence type="ECO:0000313" key="3">
    <source>
        <dbReference type="Proteomes" id="UP000007490"/>
    </source>
</evidence>
<dbReference type="OrthoDB" id="50299at2157"/>
<evidence type="ECO:0000313" key="2">
    <source>
        <dbReference type="EMBL" id="ADZ10582.1"/>
    </source>
</evidence>
<dbReference type="NCBIfam" id="NF003321">
    <property type="entry name" value="PRK04334.1-1"/>
    <property type="match status" value="1"/>
</dbReference>
<name>F0T6E8_METLA</name>
<dbReference type="AlphaFoldDB" id="F0T6E8"/>
<reference evidence="3" key="1">
    <citation type="submission" date="2011-02" db="EMBL/GenBank/DDBJ databases">
        <title>Complete sequence of Methanobacterium sp. AL-21.</title>
        <authorList>
            <consortium name="US DOE Joint Genome Institute"/>
            <person name="Lucas S."/>
            <person name="Copeland A."/>
            <person name="Lapidus A."/>
            <person name="Cheng J.-F."/>
            <person name="Goodwin L."/>
            <person name="Pitluck S."/>
            <person name="Chertkov O."/>
            <person name="Detter J.C."/>
            <person name="Han C."/>
            <person name="Tapia R."/>
            <person name="Land M."/>
            <person name="Hauser L."/>
            <person name="Kyrpides N."/>
            <person name="Ivanova N."/>
            <person name="Mikhailova N."/>
            <person name="Pagani I."/>
            <person name="Cadillo-Quiroz H."/>
            <person name="Imachi H."/>
            <person name="Zinder S."/>
            <person name="Liu W."/>
            <person name="Woyke T."/>
        </authorList>
    </citation>
    <scope>NUCLEOTIDE SEQUENCE [LARGE SCALE GENOMIC DNA]</scope>
    <source>
        <strain evidence="3">AL-21</strain>
    </source>
</reference>
<gene>
    <name evidence="2" type="ordered locus">Metbo_2369</name>
</gene>
<sequence length="261" mass="27977">MKAKTIFEERITIGETELKVSSDLMVPELSNYIISLRSQLKGYIMKNPEFLTSFEPLTVKETLDNKLSPDHGHTSEVPLIVNLMSRAGRRADVGPMAAVAGTISQLLMGFMVEKGANFIIIDNGGDISLEINKDVVVGLYAGESSLSGELGFKIKPKQTPMGICTSSGTVGHSISFGRADSVTVFANEASIADALATSIANEAKGTKDEDAVQRSLEHAEEFKKAMRGVMVVVGESAGTLGRIPQLVQTDKKVVLGDLFEV</sequence>
<dbReference type="eggNOG" id="arCOG04376">
    <property type="taxonomic scope" value="Archaea"/>
</dbReference>
<dbReference type="HAMAP" id="MF_01079">
    <property type="entry name" value="UPF0280"/>
    <property type="match status" value="1"/>
</dbReference>
<dbReference type="Gene3D" id="3.10.520.10">
    <property type="entry name" value="ApbE-like domains"/>
    <property type="match status" value="1"/>
</dbReference>
<dbReference type="KEGG" id="mel:Metbo_2369"/>
<dbReference type="SUPFAM" id="SSF143631">
    <property type="entry name" value="ApbE-like"/>
    <property type="match status" value="1"/>
</dbReference>
<dbReference type="RefSeq" id="WP_013645933.1">
    <property type="nucleotide sequence ID" value="NC_015216.1"/>
</dbReference>
<evidence type="ECO:0000256" key="1">
    <source>
        <dbReference type="HAMAP-Rule" id="MF_01079"/>
    </source>
</evidence>
<dbReference type="GeneID" id="10278835"/>
<dbReference type="STRING" id="877455.Metbo_2369"/>
<proteinExistence type="inferred from homology"/>
<organism evidence="2 3">
    <name type="scientific">Methanobacterium lacus (strain AL-21)</name>
    <dbReference type="NCBI Taxonomy" id="877455"/>
    <lineage>
        <taxon>Archaea</taxon>
        <taxon>Methanobacteriati</taxon>
        <taxon>Methanobacteriota</taxon>
        <taxon>Methanomada group</taxon>
        <taxon>Methanobacteria</taxon>
        <taxon>Methanobacteriales</taxon>
        <taxon>Methanobacteriaceae</taxon>
        <taxon>Methanobacterium</taxon>
    </lineage>
</organism>
<dbReference type="Proteomes" id="UP000007490">
    <property type="component" value="Chromosome"/>
</dbReference>